<dbReference type="NCBIfam" id="TIGR00976">
    <property type="entry name" value="CocE_NonD"/>
    <property type="match status" value="2"/>
</dbReference>
<dbReference type="SMART" id="SM00939">
    <property type="entry name" value="PepX_C"/>
    <property type="match status" value="1"/>
</dbReference>
<keyword evidence="4" id="KW-1185">Reference proteome</keyword>
<dbReference type="Gene3D" id="2.60.120.260">
    <property type="entry name" value="Galactose-binding domain-like"/>
    <property type="match status" value="1"/>
</dbReference>
<dbReference type="InterPro" id="IPR008979">
    <property type="entry name" value="Galactose-bd-like_sf"/>
</dbReference>
<dbReference type="Pfam" id="PF08530">
    <property type="entry name" value="PepX_C"/>
    <property type="match status" value="1"/>
</dbReference>
<protein>
    <submittedName>
        <fullName evidence="3">CocE/NonD family hydrolase</fullName>
    </submittedName>
</protein>
<organism evidence="3 4">
    <name type="scientific">Solimonas terrae</name>
    <dbReference type="NCBI Taxonomy" id="1396819"/>
    <lineage>
        <taxon>Bacteria</taxon>
        <taxon>Pseudomonadati</taxon>
        <taxon>Pseudomonadota</taxon>
        <taxon>Gammaproteobacteria</taxon>
        <taxon>Nevskiales</taxon>
        <taxon>Nevskiaceae</taxon>
        <taxon>Solimonas</taxon>
    </lineage>
</organism>
<dbReference type="Gene3D" id="3.40.50.1820">
    <property type="entry name" value="alpha/beta hydrolase"/>
    <property type="match status" value="2"/>
</dbReference>
<dbReference type="SUPFAM" id="SSF53474">
    <property type="entry name" value="alpha/beta-Hydrolases"/>
    <property type="match status" value="1"/>
</dbReference>
<proteinExistence type="predicted"/>
<evidence type="ECO:0000259" key="2">
    <source>
        <dbReference type="SMART" id="SM00939"/>
    </source>
</evidence>
<gene>
    <name evidence="3" type="ORF">G7Y85_04905</name>
</gene>
<dbReference type="PANTHER" id="PTHR43056:SF10">
    <property type="entry name" value="COCE_NOND FAMILY, PUTATIVE (AFU_ORTHOLOGUE AFUA_7G00600)-RELATED"/>
    <property type="match status" value="1"/>
</dbReference>
<dbReference type="PANTHER" id="PTHR43056">
    <property type="entry name" value="PEPTIDASE S9 PROLYL OLIGOPEPTIDASE"/>
    <property type="match status" value="1"/>
</dbReference>
<keyword evidence="1 3" id="KW-0378">Hydrolase</keyword>
<evidence type="ECO:0000313" key="4">
    <source>
        <dbReference type="Proteomes" id="UP000472676"/>
    </source>
</evidence>
<evidence type="ECO:0000313" key="3">
    <source>
        <dbReference type="EMBL" id="NGY04095.1"/>
    </source>
</evidence>
<dbReference type="InterPro" id="IPR029058">
    <property type="entry name" value="AB_hydrolase_fold"/>
</dbReference>
<dbReference type="GO" id="GO:0008239">
    <property type="term" value="F:dipeptidyl-peptidase activity"/>
    <property type="evidence" value="ECO:0007669"/>
    <property type="project" value="InterPro"/>
</dbReference>
<dbReference type="InterPro" id="IPR005674">
    <property type="entry name" value="CocE/Ser_esterase"/>
</dbReference>
<sequence>MTASVRAAPQALDDPFFSYQRPADYDSVARTADVHVPVHVPGGADSYIVCTLFRPAVGGVAVDGRFPGIVIDYQVYHLLNVVTEAQGGYDFFPEHGYNVAVCDPPGAGSSPGTVDQFGPISTQANYDLIEWFAAQAFSDGNIGQQGASYGGHTTNMVASYHPPHLKAIVPDSSFADWYEQTIYHGGIRNLSILYQPLAVGVTGIGGSNPLGGLIGNLDNTLIDYSAHPLYDQFWMDRSVMPRWDRFTVPALIVDGWNDRYKDGTTKNYMARKDNVWLLLGPWGHAAYDGSSAVGTLAPTAHQLAWYDHWLKHLPSAPLPRRKITSFEMPDDADSSGWQQFTDWPPPAVKTTRWYFTADRSLTAETSADSGKLAWVVNPLDVGSDPASGTAPGGVNQALADAAPYRLAFTSLPLAEDTVIAGATEVHLNVSFSATDGNLVARIMDVLPDGTVNQVATGWLKASHYRGNDHLETITPGTAYAMQVHIWPMHWRFLKGHSIRISLSSGDVPDAAPDAPLGMVNVAVGQNGSYVDLPTIAPKAAAADGSTEFGGESGGGSMPPWCLLLAAIARRVGQRRSCPEQLLRRLAASRRGADAAA</sequence>
<dbReference type="Proteomes" id="UP000472676">
    <property type="component" value="Unassembled WGS sequence"/>
</dbReference>
<reference evidence="3 4" key="1">
    <citation type="journal article" date="2014" name="Int. J. Syst. Evol. Microbiol.">
        <title>Solimonas terrae sp. nov., isolated from soil.</title>
        <authorList>
            <person name="Kim S.J."/>
            <person name="Moon J.Y."/>
            <person name="Weon H.Y."/>
            <person name="Ahn J.H."/>
            <person name="Chen W.M."/>
            <person name="Kwon S.W."/>
        </authorList>
    </citation>
    <scope>NUCLEOTIDE SEQUENCE [LARGE SCALE GENOMIC DNA]</scope>
    <source>
        <strain evidence="3 4">KIS83-12</strain>
    </source>
</reference>
<dbReference type="AlphaFoldDB" id="A0A6M2BPH7"/>
<name>A0A6M2BPH7_9GAMM</name>
<comment type="caution">
    <text evidence="3">The sequence shown here is derived from an EMBL/GenBank/DDBJ whole genome shotgun (WGS) entry which is preliminary data.</text>
</comment>
<dbReference type="SUPFAM" id="SSF49785">
    <property type="entry name" value="Galactose-binding domain-like"/>
    <property type="match status" value="1"/>
</dbReference>
<dbReference type="InterPro" id="IPR013736">
    <property type="entry name" value="Xaa-Pro_dipept_C"/>
</dbReference>
<dbReference type="RefSeq" id="WP_166252671.1">
    <property type="nucleotide sequence ID" value="NZ_JAAMOW010000002.1"/>
</dbReference>
<dbReference type="EMBL" id="JAAMOW010000002">
    <property type="protein sequence ID" value="NGY04095.1"/>
    <property type="molecule type" value="Genomic_DNA"/>
</dbReference>
<accession>A0A6M2BPH7</accession>
<evidence type="ECO:0000256" key="1">
    <source>
        <dbReference type="ARBA" id="ARBA00022801"/>
    </source>
</evidence>
<dbReference type="InterPro" id="IPR000383">
    <property type="entry name" value="Xaa-Pro-like_dom"/>
</dbReference>
<dbReference type="Pfam" id="PF02129">
    <property type="entry name" value="Peptidase_S15"/>
    <property type="match status" value="1"/>
</dbReference>
<feature type="domain" description="Xaa-Pro dipeptidyl-peptidase C-terminal" evidence="2">
    <location>
        <begin position="303"/>
        <end position="531"/>
    </location>
</feature>
<dbReference type="InterPro" id="IPR050585">
    <property type="entry name" value="Xaa-Pro_dipeptidyl-ppase/CocE"/>
</dbReference>